<proteinExistence type="predicted"/>
<dbReference type="Proteomes" id="UP001190700">
    <property type="component" value="Unassembled WGS sequence"/>
</dbReference>
<evidence type="ECO:0000313" key="5">
    <source>
        <dbReference type="Proteomes" id="UP001190700"/>
    </source>
</evidence>
<keyword evidence="3" id="KW-0067">ATP-binding</keyword>
<keyword evidence="2" id="KW-0547">Nucleotide-binding</keyword>
<dbReference type="PANTHER" id="PTHR45870">
    <property type="entry name" value="TUBULIN MONOGLYCYLASE TTLL3"/>
    <property type="match status" value="1"/>
</dbReference>
<keyword evidence="1" id="KW-0436">Ligase</keyword>
<dbReference type="EMBL" id="LGRX02012908">
    <property type="protein sequence ID" value="KAK3266664.1"/>
    <property type="molecule type" value="Genomic_DNA"/>
</dbReference>
<dbReference type="PANTHER" id="PTHR45870:SF2">
    <property type="entry name" value="TUBULIN MONOGLYCYLASE TTLL3"/>
    <property type="match status" value="1"/>
</dbReference>
<keyword evidence="5" id="KW-1185">Reference proteome</keyword>
<dbReference type="GO" id="GO:0070736">
    <property type="term" value="F:protein-glycine ligase activity, initiating"/>
    <property type="evidence" value="ECO:0007669"/>
    <property type="project" value="TreeGrafter"/>
</dbReference>
<feature type="non-terminal residue" evidence="4">
    <location>
        <position position="119"/>
    </location>
</feature>
<protein>
    <submittedName>
        <fullName evidence="4">Uncharacterized protein</fullName>
    </submittedName>
</protein>
<dbReference type="InterPro" id="IPR051437">
    <property type="entry name" value="TTLL_monoglycylase"/>
</dbReference>
<sequence>MGKIQNVQEKGEKTFNITCANGFDDLRTALLRRGWVESKDPRIFDLKWSLKCKDLNHSKLRPHQIVNHFEQSQSVTTKSGLIHSLHSLRWFEDVNPESFFPRSYDLSSPGEVEAFENDF</sequence>
<name>A0AAE0FVG3_9CHLO</name>
<dbReference type="GO" id="GO:0005524">
    <property type="term" value="F:ATP binding"/>
    <property type="evidence" value="ECO:0007669"/>
    <property type="project" value="UniProtKB-KW"/>
</dbReference>
<evidence type="ECO:0000313" key="4">
    <source>
        <dbReference type="EMBL" id="KAK3266664.1"/>
    </source>
</evidence>
<reference evidence="4 5" key="1">
    <citation type="journal article" date="2015" name="Genome Biol. Evol.">
        <title>Comparative Genomics of a Bacterivorous Green Alga Reveals Evolutionary Causalities and Consequences of Phago-Mixotrophic Mode of Nutrition.</title>
        <authorList>
            <person name="Burns J.A."/>
            <person name="Paasch A."/>
            <person name="Narechania A."/>
            <person name="Kim E."/>
        </authorList>
    </citation>
    <scope>NUCLEOTIDE SEQUENCE [LARGE SCALE GENOMIC DNA]</scope>
    <source>
        <strain evidence="4 5">PLY_AMNH</strain>
    </source>
</reference>
<dbReference type="GO" id="GO:0015630">
    <property type="term" value="C:microtubule cytoskeleton"/>
    <property type="evidence" value="ECO:0007669"/>
    <property type="project" value="TreeGrafter"/>
</dbReference>
<accession>A0AAE0FVG3</accession>
<evidence type="ECO:0000256" key="2">
    <source>
        <dbReference type="ARBA" id="ARBA00022741"/>
    </source>
</evidence>
<organism evidence="4 5">
    <name type="scientific">Cymbomonas tetramitiformis</name>
    <dbReference type="NCBI Taxonomy" id="36881"/>
    <lineage>
        <taxon>Eukaryota</taxon>
        <taxon>Viridiplantae</taxon>
        <taxon>Chlorophyta</taxon>
        <taxon>Pyramimonadophyceae</taxon>
        <taxon>Pyramimonadales</taxon>
        <taxon>Pyramimonadaceae</taxon>
        <taxon>Cymbomonas</taxon>
    </lineage>
</organism>
<evidence type="ECO:0000256" key="3">
    <source>
        <dbReference type="ARBA" id="ARBA00022840"/>
    </source>
</evidence>
<comment type="caution">
    <text evidence="4">The sequence shown here is derived from an EMBL/GenBank/DDBJ whole genome shotgun (WGS) entry which is preliminary data.</text>
</comment>
<dbReference type="AlphaFoldDB" id="A0AAE0FVG3"/>
<gene>
    <name evidence="4" type="ORF">CYMTET_24730</name>
</gene>
<evidence type="ECO:0000256" key="1">
    <source>
        <dbReference type="ARBA" id="ARBA00022598"/>
    </source>
</evidence>